<feature type="compositionally biased region" description="Polar residues" evidence="6">
    <location>
        <begin position="148"/>
        <end position="158"/>
    </location>
</feature>
<evidence type="ECO:0000313" key="9">
    <source>
        <dbReference type="Proteomes" id="UP000275385"/>
    </source>
</evidence>
<evidence type="ECO:0000256" key="4">
    <source>
        <dbReference type="ARBA" id="ARBA00023125"/>
    </source>
</evidence>
<proteinExistence type="inferred from homology"/>
<comment type="similarity">
    <text evidence="2">Belongs to the ORC6 family.</text>
</comment>
<name>A0A420XZ03_9PEZI</name>
<dbReference type="STRING" id="177199.A0A420XZ03"/>
<dbReference type="GO" id="GO:0005664">
    <property type="term" value="C:nuclear origin of replication recognition complex"/>
    <property type="evidence" value="ECO:0007669"/>
    <property type="project" value="InterPro"/>
</dbReference>
<keyword evidence="5" id="KW-0539">Nucleus</keyword>
<keyword evidence="9" id="KW-1185">Reference proteome</keyword>
<dbReference type="GO" id="GO:0006260">
    <property type="term" value="P:DNA replication"/>
    <property type="evidence" value="ECO:0007669"/>
    <property type="project" value="UniProtKB-KW"/>
</dbReference>
<dbReference type="Proteomes" id="UP000275385">
    <property type="component" value="Unassembled WGS sequence"/>
</dbReference>
<sequence length="376" mass="41744">MNKSIEQALISLIPTHPSPLPQPLVDLASSLLAQSNHKASTLKQDEEIARPYACAHLACDRLKISLNLPPIDPRPPVPPRIYKRLYNHLDNILPNSQNTPGRSSRNRTPSAKLREQQDTFRSSLSRPSPLNKTTPGKVRSLADFRGSQPGTPSRSGRTSAHKAELPPWIRPTLRYLCAQLSTPAIAPTVIAGIDSILVPHGRRTSDEWVWSHLTSLLAALYLYVWNSVSHPNGVDEERYVAARSSVIDTLAKTRGSITVSEVDAEVAWEGWEEVTAEDVDNAALVINRHGWLESDWAKGIQGLIRQDAEEDDLARGGTLRGNRNSEAGSARRGDVMFQEKYDYLSERKRNAYAAWEEGILERIRVLESTGAMDVDS</sequence>
<keyword evidence="4" id="KW-0238">DNA-binding</keyword>
<dbReference type="AlphaFoldDB" id="A0A420XZ03"/>
<protein>
    <recommendedName>
        <fullName evidence="7">ORC6 first cyclin-like domain-containing protein</fullName>
    </recommendedName>
</protein>
<dbReference type="GO" id="GO:0003677">
    <property type="term" value="F:DNA binding"/>
    <property type="evidence" value="ECO:0007669"/>
    <property type="project" value="UniProtKB-KW"/>
</dbReference>
<dbReference type="Pfam" id="PF05460">
    <property type="entry name" value="ORC6"/>
    <property type="match status" value="1"/>
</dbReference>
<feature type="compositionally biased region" description="Polar residues" evidence="6">
    <location>
        <begin position="119"/>
        <end position="134"/>
    </location>
</feature>
<evidence type="ECO:0000256" key="3">
    <source>
        <dbReference type="ARBA" id="ARBA00022705"/>
    </source>
</evidence>
<evidence type="ECO:0000313" key="8">
    <source>
        <dbReference type="EMBL" id="RKU40893.1"/>
    </source>
</evidence>
<evidence type="ECO:0000256" key="6">
    <source>
        <dbReference type="SAM" id="MobiDB-lite"/>
    </source>
</evidence>
<feature type="compositionally biased region" description="Polar residues" evidence="6">
    <location>
        <begin position="93"/>
        <end position="109"/>
    </location>
</feature>
<feature type="domain" description="ORC6 first cyclin-like" evidence="7">
    <location>
        <begin position="9"/>
        <end position="96"/>
    </location>
</feature>
<feature type="region of interest" description="Disordered" evidence="6">
    <location>
        <begin position="91"/>
        <end position="163"/>
    </location>
</feature>
<evidence type="ECO:0000256" key="5">
    <source>
        <dbReference type="ARBA" id="ARBA00023242"/>
    </source>
</evidence>
<evidence type="ECO:0000256" key="2">
    <source>
        <dbReference type="ARBA" id="ARBA00010840"/>
    </source>
</evidence>
<gene>
    <name evidence="8" type="ORF">DL546_002839</name>
</gene>
<reference evidence="8 9" key="1">
    <citation type="submission" date="2018-08" db="EMBL/GenBank/DDBJ databases">
        <title>Draft genome of the lignicolous fungus Coniochaeta pulveracea.</title>
        <authorList>
            <person name="Borstlap C.J."/>
            <person name="De Witt R.N."/>
            <person name="Botha A."/>
            <person name="Volschenk H."/>
        </authorList>
    </citation>
    <scope>NUCLEOTIDE SEQUENCE [LARGE SCALE GENOMIC DNA]</scope>
    <source>
        <strain evidence="8 9">CAB683</strain>
    </source>
</reference>
<comment type="subcellular location">
    <subcellularLocation>
        <location evidence="1">Nucleus</location>
    </subcellularLocation>
</comment>
<dbReference type="OrthoDB" id="5367324at2759"/>
<dbReference type="InterPro" id="IPR008721">
    <property type="entry name" value="ORC6_cyclin_first"/>
</dbReference>
<evidence type="ECO:0000256" key="1">
    <source>
        <dbReference type="ARBA" id="ARBA00004123"/>
    </source>
</evidence>
<accession>A0A420XZ03</accession>
<dbReference type="EMBL" id="QVQW01000088">
    <property type="protein sequence ID" value="RKU40893.1"/>
    <property type="molecule type" value="Genomic_DNA"/>
</dbReference>
<comment type="caution">
    <text evidence="8">The sequence shown here is derived from an EMBL/GenBank/DDBJ whole genome shotgun (WGS) entry which is preliminary data.</text>
</comment>
<evidence type="ECO:0000259" key="7">
    <source>
        <dbReference type="Pfam" id="PF05460"/>
    </source>
</evidence>
<organism evidence="8 9">
    <name type="scientific">Coniochaeta pulveracea</name>
    <dbReference type="NCBI Taxonomy" id="177199"/>
    <lineage>
        <taxon>Eukaryota</taxon>
        <taxon>Fungi</taxon>
        <taxon>Dikarya</taxon>
        <taxon>Ascomycota</taxon>
        <taxon>Pezizomycotina</taxon>
        <taxon>Sordariomycetes</taxon>
        <taxon>Sordariomycetidae</taxon>
        <taxon>Coniochaetales</taxon>
        <taxon>Coniochaetaceae</taxon>
        <taxon>Coniochaeta</taxon>
    </lineage>
</organism>
<keyword evidence="3" id="KW-0235">DNA replication</keyword>